<dbReference type="GO" id="GO:0005975">
    <property type="term" value="P:carbohydrate metabolic process"/>
    <property type="evidence" value="ECO:0007669"/>
    <property type="project" value="InterPro"/>
</dbReference>
<dbReference type="SUPFAM" id="SSF88713">
    <property type="entry name" value="Glycoside hydrolase/deacetylase"/>
    <property type="match status" value="1"/>
</dbReference>
<keyword evidence="2" id="KW-0732">Signal</keyword>
<evidence type="ECO:0000259" key="3">
    <source>
        <dbReference type="Pfam" id="PF01522"/>
    </source>
</evidence>
<evidence type="ECO:0000256" key="1">
    <source>
        <dbReference type="ARBA" id="ARBA00004613"/>
    </source>
</evidence>
<dbReference type="STRING" id="1565605.PG1C_11085"/>
<reference evidence="4 5" key="1">
    <citation type="journal article" date="2015" name="Genome Announc.">
        <title>Complete Genome Sequence of a Novel Bacterium within the Family Rhodocyclaceae That Degrades Polycyclic Aromatic Hydrocarbons.</title>
        <authorList>
            <person name="Singleton D.R."/>
            <person name="Dickey A.N."/>
            <person name="Scholl E.H."/>
            <person name="Wright F.A."/>
            <person name="Aitken M.D."/>
        </authorList>
    </citation>
    <scope>NUCLEOTIDE SEQUENCE [LARGE SCALE GENOMIC DNA]</scope>
    <source>
        <strain evidence="5">PG1-Ca6</strain>
    </source>
</reference>
<dbReference type="PANTHER" id="PTHR34216:SF3">
    <property type="entry name" value="POLY-BETA-1,6-N-ACETYL-D-GLUCOSAMINE N-DEACETYLASE"/>
    <property type="match status" value="1"/>
</dbReference>
<gene>
    <name evidence="4" type="ORF">PG1C_11085</name>
</gene>
<dbReference type="InterPro" id="IPR011330">
    <property type="entry name" value="Glyco_hydro/deAcase_b/a-brl"/>
</dbReference>
<evidence type="ECO:0000313" key="5">
    <source>
        <dbReference type="Proteomes" id="UP000061603"/>
    </source>
</evidence>
<evidence type="ECO:0000313" key="4">
    <source>
        <dbReference type="EMBL" id="AJP48824.1"/>
    </source>
</evidence>
<comment type="subcellular location">
    <subcellularLocation>
        <location evidence="1">Secreted</location>
    </subcellularLocation>
</comment>
<accession>A0A0C5JAR7</accession>
<dbReference type="InterPro" id="IPR002509">
    <property type="entry name" value="NODB_dom"/>
</dbReference>
<dbReference type="Gene3D" id="3.20.20.370">
    <property type="entry name" value="Glycoside hydrolase/deacetylase"/>
    <property type="match status" value="1"/>
</dbReference>
<dbReference type="HOGENOM" id="CLU_030024_6_1_4"/>
<dbReference type="InterPro" id="IPR051398">
    <property type="entry name" value="Polysacch_Deacetylase"/>
</dbReference>
<dbReference type="Proteomes" id="UP000061603">
    <property type="component" value="Chromosome"/>
</dbReference>
<name>A0A0C5JAR7_9PROT</name>
<dbReference type="KEGG" id="rbu:PG1C_11085"/>
<protein>
    <recommendedName>
        <fullName evidence="3">NodB homology domain-containing protein</fullName>
    </recommendedName>
</protein>
<dbReference type="GO" id="GO:0016810">
    <property type="term" value="F:hydrolase activity, acting on carbon-nitrogen (but not peptide) bonds"/>
    <property type="evidence" value="ECO:0007669"/>
    <property type="project" value="InterPro"/>
</dbReference>
<feature type="domain" description="NodB homology" evidence="3">
    <location>
        <begin position="234"/>
        <end position="294"/>
    </location>
</feature>
<dbReference type="GO" id="GO:0005576">
    <property type="term" value="C:extracellular region"/>
    <property type="evidence" value="ECO:0007669"/>
    <property type="project" value="UniProtKB-SubCell"/>
</dbReference>
<evidence type="ECO:0000256" key="2">
    <source>
        <dbReference type="ARBA" id="ARBA00022729"/>
    </source>
</evidence>
<dbReference type="EMBL" id="CP010554">
    <property type="protein sequence ID" value="AJP48824.1"/>
    <property type="molecule type" value="Genomic_DNA"/>
</dbReference>
<dbReference type="AlphaFoldDB" id="A0A0C5JAR7"/>
<dbReference type="Pfam" id="PF01522">
    <property type="entry name" value="Polysacc_deac_1"/>
    <property type="match status" value="1"/>
</dbReference>
<dbReference type="CDD" id="cd10918">
    <property type="entry name" value="CE4_NodB_like_5s_6s"/>
    <property type="match status" value="1"/>
</dbReference>
<sequence length="348" mass="38853">MSVAKNVLRKILYSVGIFGLIHRLRNRHTLTVFMFHRVLPKQSAEYQTAEKEFTFSVEGFGRCLDFIQRHYHIVSQADVTAHLNGQQRLPQCAGLITFDDGWRDTLTHALPELKKRALPAVLFLATEVVDLQANDWWQDVLVEFIAQEGGLSRLESAVEALRASALDPDEKSALVGRRQPAEDDAFRLCHVTATLAAMDESQRQAILQPMVSRPPGARQMLSRADLDLLRPWITIAGHGHSHAPLSHHPRARDDLATCRAQLQAIGGEDTVMSFPHGAYDETTLDQAQAAGFRVCYSSDPTLVSTSSARPTRAPLGRIHIPENEWTCDENGIAAEKLATFVFFRTIEQ</sequence>
<keyword evidence="5" id="KW-1185">Reference proteome</keyword>
<dbReference type="PANTHER" id="PTHR34216">
    <property type="match status" value="1"/>
</dbReference>
<proteinExistence type="predicted"/>
<dbReference type="RefSeq" id="WP_202634866.1">
    <property type="nucleotide sequence ID" value="NZ_CP010554.1"/>
</dbReference>
<organism evidence="4 5">
    <name type="scientific">Rugosibacter aromaticivorans</name>
    <dbReference type="NCBI Taxonomy" id="1565605"/>
    <lineage>
        <taxon>Bacteria</taxon>
        <taxon>Pseudomonadati</taxon>
        <taxon>Pseudomonadota</taxon>
        <taxon>Betaproteobacteria</taxon>
        <taxon>Nitrosomonadales</taxon>
        <taxon>Sterolibacteriaceae</taxon>
        <taxon>Rugosibacter</taxon>
    </lineage>
</organism>